<feature type="non-terminal residue" evidence="1">
    <location>
        <position position="18"/>
    </location>
</feature>
<feature type="non-terminal residue" evidence="1">
    <location>
        <position position="1"/>
    </location>
</feature>
<protein>
    <submittedName>
        <fullName evidence="1">Uncharacterized protein</fullName>
    </submittedName>
</protein>
<name>A0A8J2J716_9HEXA</name>
<proteinExistence type="predicted"/>
<organism evidence="1 2">
    <name type="scientific">Allacma fusca</name>
    <dbReference type="NCBI Taxonomy" id="39272"/>
    <lineage>
        <taxon>Eukaryota</taxon>
        <taxon>Metazoa</taxon>
        <taxon>Ecdysozoa</taxon>
        <taxon>Arthropoda</taxon>
        <taxon>Hexapoda</taxon>
        <taxon>Collembola</taxon>
        <taxon>Symphypleona</taxon>
        <taxon>Sminthuridae</taxon>
        <taxon>Allacma</taxon>
    </lineage>
</organism>
<gene>
    <name evidence="1" type="ORF">AFUS01_LOCUS2966</name>
</gene>
<reference evidence="1" key="1">
    <citation type="submission" date="2021-06" db="EMBL/GenBank/DDBJ databases">
        <authorList>
            <person name="Hodson N. C."/>
            <person name="Mongue J. A."/>
            <person name="Jaron S. K."/>
        </authorList>
    </citation>
    <scope>NUCLEOTIDE SEQUENCE</scope>
</reference>
<comment type="caution">
    <text evidence="1">The sequence shown here is derived from an EMBL/GenBank/DDBJ whole genome shotgun (WGS) entry which is preliminary data.</text>
</comment>
<dbReference type="AlphaFoldDB" id="A0A8J2J716"/>
<dbReference type="EMBL" id="CAJVCH010017487">
    <property type="protein sequence ID" value="CAG7683717.1"/>
    <property type="molecule type" value="Genomic_DNA"/>
</dbReference>
<sequence length="18" mass="2082">GIPRGILMTDGPQWKEQR</sequence>
<keyword evidence="2" id="KW-1185">Reference proteome</keyword>
<evidence type="ECO:0000313" key="2">
    <source>
        <dbReference type="Proteomes" id="UP000708208"/>
    </source>
</evidence>
<dbReference type="Proteomes" id="UP000708208">
    <property type="component" value="Unassembled WGS sequence"/>
</dbReference>
<accession>A0A8J2J716</accession>
<evidence type="ECO:0000313" key="1">
    <source>
        <dbReference type="EMBL" id="CAG7683717.1"/>
    </source>
</evidence>